<sequence length="283" mass="32112">MIPIRSLVECSLVRLFWEDWKRSDARDPKWIAAPGDHEEPELHRVDGWPEYGDGTVERKWSRRARLWMSWFSIDAWHVCDWFINAVSDGEPWLWNLDDAGYPEKLMKCGNLQRLVNEATKGLRQRNADLARQIVLGPTDEHFIHDLGAGHTLVQLCSRAALRKEGALMHHCIGQGGYEDLLDDPEVLLLSVRDPEGSPLATLDIRSGYIRQFCAIANAEPSAAIKDLVVGAADAFGWQDWRDRPDFRADEQDYGHEALVILRDLPPLRRRGGLGFIPPANTSS</sequence>
<comment type="caution">
    <text evidence="1">The sequence shown here is derived from an EMBL/GenBank/DDBJ whole genome shotgun (WGS) entry which is preliminary data.</text>
</comment>
<accession>A0A3E1BYM6</accession>
<dbReference type="Proteomes" id="UP000256748">
    <property type="component" value="Unassembled WGS sequence"/>
</dbReference>
<organism evidence="1 2">
    <name type="scientific">Rhizobium leguminosarum bv. trifolii</name>
    <dbReference type="NCBI Taxonomy" id="386"/>
    <lineage>
        <taxon>Bacteria</taxon>
        <taxon>Pseudomonadati</taxon>
        <taxon>Pseudomonadota</taxon>
        <taxon>Alphaproteobacteria</taxon>
        <taxon>Hyphomicrobiales</taxon>
        <taxon>Rhizobiaceae</taxon>
        <taxon>Rhizobium/Agrobacterium group</taxon>
        <taxon>Rhizobium</taxon>
    </lineage>
</organism>
<evidence type="ECO:0000313" key="1">
    <source>
        <dbReference type="EMBL" id="RFC00104.1"/>
    </source>
</evidence>
<protein>
    <submittedName>
        <fullName evidence="1">Uncharacterized protein</fullName>
    </submittedName>
</protein>
<name>A0A3E1BYM6_RHILT</name>
<dbReference type="AlphaFoldDB" id="A0A3E1BYM6"/>
<gene>
    <name evidence="1" type="ORF">B5K10_05555</name>
</gene>
<evidence type="ECO:0000313" key="2">
    <source>
        <dbReference type="Proteomes" id="UP000256748"/>
    </source>
</evidence>
<dbReference type="EMBL" id="NAOO01000004">
    <property type="protein sequence ID" value="RFC00104.1"/>
    <property type="molecule type" value="Genomic_DNA"/>
</dbReference>
<proteinExistence type="predicted"/>
<reference evidence="1 2" key="1">
    <citation type="submission" date="2017-03" db="EMBL/GenBank/DDBJ databases">
        <title>Genome analysis of Rhizobial strains effectives or ineffectives for nitrogen fixation isolated from bean seeds.</title>
        <authorList>
            <person name="Peralta H."/>
            <person name="Aguilar-Vera A."/>
            <person name="Mora Y."/>
            <person name="Vargas-Lagunas C."/>
            <person name="Girard L."/>
            <person name="Mora J."/>
        </authorList>
    </citation>
    <scope>NUCLEOTIDE SEQUENCE [LARGE SCALE GENOMIC DNA]</scope>
    <source>
        <strain evidence="1 2">CCGM5</strain>
    </source>
</reference>